<feature type="domain" description="VanZ-like" evidence="2">
    <location>
        <begin position="71"/>
        <end position="183"/>
    </location>
</feature>
<feature type="transmembrane region" description="Helical" evidence="1">
    <location>
        <begin position="166"/>
        <end position="183"/>
    </location>
</feature>
<comment type="caution">
    <text evidence="3">The sequence shown here is derived from an EMBL/GenBank/DDBJ whole genome shotgun (WGS) entry which is preliminary data.</text>
</comment>
<gene>
    <name evidence="3" type="ORF">H9910_07840</name>
</gene>
<proteinExistence type="predicted"/>
<feature type="transmembrane region" description="Helical" evidence="1">
    <location>
        <begin position="135"/>
        <end position="154"/>
    </location>
</feature>
<dbReference type="PANTHER" id="PTHR36834:SF1">
    <property type="entry name" value="INTEGRAL MEMBRANE PROTEIN"/>
    <property type="match status" value="1"/>
</dbReference>
<keyword evidence="1" id="KW-1133">Transmembrane helix</keyword>
<dbReference type="PANTHER" id="PTHR36834">
    <property type="entry name" value="MEMBRANE PROTEIN-RELATED"/>
    <property type="match status" value="1"/>
</dbReference>
<evidence type="ECO:0000313" key="4">
    <source>
        <dbReference type="Proteomes" id="UP000823909"/>
    </source>
</evidence>
<evidence type="ECO:0000313" key="3">
    <source>
        <dbReference type="EMBL" id="HJD42904.1"/>
    </source>
</evidence>
<feature type="transmembrane region" description="Helical" evidence="1">
    <location>
        <begin position="61"/>
        <end position="80"/>
    </location>
</feature>
<accession>A0A9D2U891</accession>
<sequence length="191" mass="22442">MLIKYYLDILTALIPKAVWFLQLYISRYKELLIFIAAFVVLYIFFMHWLNVRFLNRLRQPAALISLAVELAAIAAFTLMFREVGTERQYELEFFWSYKAWIFGKNVELGMEILNNILLFFPLGFVITDALKRCPFWAALLISGCVSGMVEFSQYYFRLGLFEFDDIFNNVLGALIGWCVFHILQRVRGKLN</sequence>
<dbReference type="Proteomes" id="UP000823909">
    <property type="component" value="Unassembled WGS sequence"/>
</dbReference>
<dbReference type="InterPro" id="IPR053150">
    <property type="entry name" value="Teicoplanin_resist-assoc"/>
</dbReference>
<organism evidence="3 4">
    <name type="scientific">Candidatus Mediterraneibacter quadrami</name>
    <dbReference type="NCBI Taxonomy" id="2838684"/>
    <lineage>
        <taxon>Bacteria</taxon>
        <taxon>Bacillati</taxon>
        <taxon>Bacillota</taxon>
        <taxon>Clostridia</taxon>
        <taxon>Lachnospirales</taxon>
        <taxon>Lachnospiraceae</taxon>
        <taxon>Mediterraneibacter</taxon>
    </lineage>
</organism>
<dbReference type="EMBL" id="DWUU01000048">
    <property type="protein sequence ID" value="HJD42904.1"/>
    <property type="molecule type" value="Genomic_DNA"/>
</dbReference>
<feature type="transmembrane region" description="Helical" evidence="1">
    <location>
        <begin position="31"/>
        <end position="49"/>
    </location>
</feature>
<dbReference type="InterPro" id="IPR006976">
    <property type="entry name" value="VanZ-like"/>
</dbReference>
<reference evidence="3" key="1">
    <citation type="journal article" date="2021" name="PeerJ">
        <title>Extensive microbial diversity within the chicken gut microbiome revealed by metagenomics and culture.</title>
        <authorList>
            <person name="Gilroy R."/>
            <person name="Ravi A."/>
            <person name="Getino M."/>
            <person name="Pursley I."/>
            <person name="Horton D.L."/>
            <person name="Alikhan N.F."/>
            <person name="Baker D."/>
            <person name="Gharbi K."/>
            <person name="Hall N."/>
            <person name="Watson M."/>
            <person name="Adriaenssens E.M."/>
            <person name="Foster-Nyarko E."/>
            <person name="Jarju S."/>
            <person name="Secka A."/>
            <person name="Antonio M."/>
            <person name="Oren A."/>
            <person name="Chaudhuri R.R."/>
            <person name="La Ragione R."/>
            <person name="Hildebrand F."/>
            <person name="Pallen M.J."/>
        </authorList>
    </citation>
    <scope>NUCLEOTIDE SEQUENCE</scope>
    <source>
        <strain evidence="3">ChiBcec15-3976</strain>
    </source>
</reference>
<protein>
    <submittedName>
        <fullName evidence="3">VanZ family protein</fullName>
    </submittedName>
</protein>
<evidence type="ECO:0000256" key="1">
    <source>
        <dbReference type="SAM" id="Phobius"/>
    </source>
</evidence>
<evidence type="ECO:0000259" key="2">
    <source>
        <dbReference type="Pfam" id="PF04892"/>
    </source>
</evidence>
<name>A0A9D2U891_9FIRM</name>
<dbReference type="AlphaFoldDB" id="A0A9D2U891"/>
<feature type="transmembrane region" description="Helical" evidence="1">
    <location>
        <begin position="112"/>
        <end position="130"/>
    </location>
</feature>
<keyword evidence="1" id="KW-0812">Transmembrane</keyword>
<keyword evidence="1" id="KW-0472">Membrane</keyword>
<reference evidence="3" key="2">
    <citation type="submission" date="2021-04" db="EMBL/GenBank/DDBJ databases">
        <authorList>
            <person name="Gilroy R."/>
        </authorList>
    </citation>
    <scope>NUCLEOTIDE SEQUENCE</scope>
    <source>
        <strain evidence="3">ChiBcec15-3976</strain>
    </source>
</reference>
<dbReference type="Pfam" id="PF04892">
    <property type="entry name" value="VanZ"/>
    <property type="match status" value="1"/>
</dbReference>